<dbReference type="EMBL" id="LTAI01000210">
    <property type="protein sequence ID" value="ORD99384.1"/>
    <property type="molecule type" value="Genomic_DNA"/>
</dbReference>
<evidence type="ECO:0000313" key="1">
    <source>
        <dbReference type="EMBL" id="ORD99384.1"/>
    </source>
</evidence>
<name>A0A1X0QI93_9MICR</name>
<sequence>MSSIMIPEIFKIISIEDNIDSMLRLLRQHVFPGSHYQNHREKLETIKYSNYKSIKTYLNKFNEYLENANMCLTEDILILNREAFDLFFFGLQTHHKKMIRVQNCRNIDVVITIIEGLESTNEQESFKDTKRFKSIDYLTLNENLIIFPNMVIRKISLTLNLANTINGVVTLQKIALN</sequence>
<comment type="caution">
    <text evidence="1">The sequence shown here is derived from an EMBL/GenBank/DDBJ whole genome shotgun (WGS) entry which is preliminary data.</text>
</comment>
<accession>A0A1X0QI93</accession>
<evidence type="ECO:0000313" key="2">
    <source>
        <dbReference type="Proteomes" id="UP000192501"/>
    </source>
</evidence>
<gene>
    <name evidence="1" type="ORF">A0H76_941</name>
</gene>
<dbReference type="Proteomes" id="UP000192501">
    <property type="component" value="Unassembled WGS sequence"/>
</dbReference>
<reference evidence="1 2" key="1">
    <citation type="journal article" date="2017" name="Environ. Microbiol.">
        <title>Decay of the glycolytic pathway and adaptation to intranuclear parasitism within Enterocytozoonidae microsporidia.</title>
        <authorList>
            <person name="Wiredu Boakye D."/>
            <person name="Jaroenlak P."/>
            <person name="Prachumwat A."/>
            <person name="Williams T.A."/>
            <person name="Bateman K.S."/>
            <person name="Itsathitphaisarn O."/>
            <person name="Sritunyalucksana K."/>
            <person name="Paszkiewicz K.H."/>
            <person name="Moore K.A."/>
            <person name="Stentiford G.D."/>
            <person name="Williams B.A."/>
        </authorList>
    </citation>
    <scope>NUCLEOTIDE SEQUENCE [LARGE SCALE GENOMIC DNA]</scope>
    <source>
        <strain evidence="2">canceri</strain>
    </source>
</reference>
<dbReference type="AlphaFoldDB" id="A0A1X0QI93"/>
<dbReference type="VEuPathDB" id="MicrosporidiaDB:A0H76_941"/>
<organism evidence="1 2">
    <name type="scientific">Hepatospora eriocheir</name>
    <dbReference type="NCBI Taxonomy" id="1081669"/>
    <lineage>
        <taxon>Eukaryota</taxon>
        <taxon>Fungi</taxon>
        <taxon>Fungi incertae sedis</taxon>
        <taxon>Microsporidia</taxon>
        <taxon>Hepatosporidae</taxon>
        <taxon>Hepatospora</taxon>
    </lineage>
</organism>
<protein>
    <recommendedName>
        <fullName evidence="3">Retrotransposon gag domain-containing protein</fullName>
    </recommendedName>
</protein>
<evidence type="ECO:0008006" key="3">
    <source>
        <dbReference type="Google" id="ProtNLM"/>
    </source>
</evidence>
<proteinExistence type="predicted"/>